<dbReference type="EMBL" id="BAAADM010000035">
    <property type="protein sequence ID" value="GAA0438225.1"/>
    <property type="molecule type" value="Genomic_DNA"/>
</dbReference>
<keyword evidence="3" id="KW-0645">Protease</keyword>
<evidence type="ECO:0000256" key="9">
    <source>
        <dbReference type="ARBA" id="ARBA00022984"/>
    </source>
</evidence>
<evidence type="ECO:0000256" key="11">
    <source>
        <dbReference type="ARBA" id="ARBA00023136"/>
    </source>
</evidence>
<dbReference type="PANTHER" id="PTHR32282">
    <property type="entry name" value="BINDING PROTEIN TRANSPEPTIDASE, PUTATIVE-RELATED"/>
    <property type="match status" value="1"/>
</dbReference>
<gene>
    <name evidence="18" type="ORF">GCM10008983_13930</name>
</gene>
<evidence type="ECO:0000259" key="16">
    <source>
        <dbReference type="Pfam" id="PF00905"/>
    </source>
</evidence>
<keyword evidence="5" id="KW-0808">Transferase</keyword>
<evidence type="ECO:0000259" key="17">
    <source>
        <dbReference type="Pfam" id="PF00912"/>
    </source>
</evidence>
<evidence type="ECO:0000256" key="6">
    <source>
        <dbReference type="ARBA" id="ARBA00022692"/>
    </source>
</evidence>
<comment type="catalytic activity">
    <reaction evidence="14">
        <text>Preferential cleavage: (Ac)2-L-Lys-D-Ala-|-D-Ala. Also transpeptidation of peptidyl-alanyl moieties that are N-acyl substituents of D-alanine.</text>
        <dbReference type="EC" id="3.4.16.4"/>
    </reaction>
</comment>
<evidence type="ECO:0000313" key="19">
    <source>
        <dbReference type="Proteomes" id="UP001501459"/>
    </source>
</evidence>
<keyword evidence="12" id="KW-0511">Multifunctional enzyme</keyword>
<evidence type="ECO:0000256" key="1">
    <source>
        <dbReference type="ARBA" id="ARBA00022475"/>
    </source>
</evidence>
<evidence type="ECO:0000313" key="18">
    <source>
        <dbReference type="EMBL" id="GAA0438225.1"/>
    </source>
</evidence>
<dbReference type="InterPro" id="IPR001264">
    <property type="entry name" value="Glyco_trans_51"/>
</dbReference>
<keyword evidence="19" id="KW-1185">Reference proteome</keyword>
<dbReference type="SUPFAM" id="SSF56601">
    <property type="entry name" value="beta-lactamase/transpeptidase-like"/>
    <property type="match status" value="1"/>
</dbReference>
<evidence type="ECO:0000256" key="3">
    <source>
        <dbReference type="ARBA" id="ARBA00022670"/>
    </source>
</evidence>
<evidence type="ECO:0000256" key="15">
    <source>
        <dbReference type="ARBA" id="ARBA00049902"/>
    </source>
</evidence>
<dbReference type="Pfam" id="PF00905">
    <property type="entry name" value="Transpeptidase"/>
    <property type="match status" value="1"/>
</dbReference>
<keyword evidence="6" id="KW-0812">Transmembrane</keyword>
<keyword evidence="9" id="KW-0573">Peptidoglycan synthesis</keyword>
<keyword evidence="1" id="KW-1003">Cell membrane</keyword>
<keyword evidence="10" id="KW-1133">Transmembrane helix</keyword>
<dbReference type="PANTHER" id="PTHR32282:SF32">
    <property type="entry name" value="PENICILLIN-BINDING PROTEIN 2A"/>
    <property type="match status" value="1"/>
</dbReference>
<dbReference type="SUPFAM" id="SSF53955">
    <property type="entry name" value="Lysozyme-like"/>
    <property type="match status" value="1"/>
</dbReference>
<dbReference type="InterPro" id="IPR012338">
    <property type="entry name" value="Beta-lactam/transpept-like"/>
</dbReference>
<accession>A0ABP3J263</accession>
<dbReference type="InterPro" id="IPR023346">
    <property type="entry name" value="Lysozyme-like_dom_sf"/>
</dbReference>
<comment type="catalytic activity">
    <reaction evidence="15">
        <text>[GlcNAc-(1-&gt;4)-Mur2Ac(oyl-L-Ala-gamma-D-Glu-L-Lys-D-Ala-D-Ala)](n)-di-trans,octa-cis-undecaprenyl diphosphate + beta-D-GlcNAc-(1-&gt;4)-Mur2Ac(oyl-L-Ala-gamma-D-Glu-L-Lys-D-Ala-D-Ala)-di-trans,octa-cis-undecaprenyl diphosphate = [GlcNAc-(1-&gt;4)-Mur2Ac(oyl-L-Ala-gamma-D-Glu-L-Lys-D-Ala-D-Ala)](n+1)-di-trans,octa-cis-undecaprenyl diphosphate + di-trans,octa-cis-undecaprenyl diphosphate + H(+)</text>
        <dbReference type="Rhea" id="RHEA:23708"/>
        <dbReference type="Rhea" id="RHEA-COMP:9602"/>
        <dbReference type="Rhea" id="RHEA-COMP:9603"/>
        <dbReference type="ChEBI" id="CHEBI:15378"/>
        <dbReference type="ChEBI" id="CHEBI:58405"/>
        <dbReference type="ChEBI" id="CHEBI:60033"/>
        <dbReference type="ChEBI" id="CHEBI:78435"/>
        <dbReference type="EC" id="2.4.99.28"/>
    </reaction>
</comment>
<evidence type="ECO:0000256" key="14">
    <source>
        <dbReference type="ARBA" id="ARBA00034000"/>
    </source>
</evidence>
<evidence type="ECO:0000256" key="2">
    <source>
        <dbReference type="ARBA" id="ARBA00022645"/>
    </source>
</evidence>
<comment type="caution">
    <text evidence="18">The sequence shown here is derived from an EMBL/GenBank/DDBJ whole genome shotgun (WGS) entry which is preliminary data.</text>
</comment>
<evidence type="ECO:0000256" key="5">
    <source>
        <dbReference type="ARBA" id="ARBA00022679"/>
    </source>
</evidence>
<evidence type="ECO:0000256" key="12">
    <source>
        <dbReference type="ARBA" id="ARBA00023268"/>
    </source>
</evidence>
<dbReference type="InterPro" id="IPR001460">
    <property type="entry name" value="PCN-bd_Tpept"/>
</dbReference>
<feature type="domain" description="Glycosyl transferase family 51" evidence="17">
    <location>
        <begin position="55"/>
        <end position="229"/>
    </location>
</feature>
<feature type="domain" description="Penicillin-binding protein transpeptidase" evidence="16">
    <location>
        <begin position="321"/>
        <end position="593"/>
    </location>
</feature>
<sequence>MDKTMKRLKWLLLSLLFLLVIGIIGYAVILFGGRFVVDEDDLILDATTTLETRNGEVIGKLYHENRIPVTLESIPDHVQEAFIATEDRRFYDHAGIDFQSIARAVYRDIIAMDKVEGASTITQQLAKNLFLTNDKTWMRKTKEAMAAIHLERRFSKNKILELYLNEVYFGHGVYGIEAASRMYFNKSAQDLTLSEGALLAGLVKAPNGYSPIRHPKKAETRRNVVLEAMEDTENIATQKRMQAQGRTLGLNIQTYEPKPWAAGFIDLAVQKAADRYHLSMDELQRGGYRIVVTVHPEAQKIAYRQFQNDSHFPGNTDGVQGAFVMLDQQSGEVAAAMSGRNYEFGNLNRVTVKRQPGSAIKPLAVYGPAMMTGNYDPYSLIQDKKQAIDGYTPTNYDGQYAGSVSIYQALIESKNAAAVWLLNDIGIPYAKDYLNQLGMPIQDDGLAIALGGLSEGVTPLKMAQSYRAFANSGKTIDAFAIEKMMNRDDEVIHQADPETTSVFRPQVAWNMTRMLSSAVADGTASAGHYSKALAGKTGSTQHPHVEGAVKDAWFAGFTPKYAMATWIGYDTSDKTHYLTTGSEAPTRLTKAILSEMNNQTPLTASFDKPANVSDLPEPIDLPTNITLHGNHSFGGLSFLKGTLEWTESADDRIVYRIYREEDGSDEQIGKVKGDNEYTIKPFPFFDSSRYYVVPYNPLTDKEGKKSNTVKLSLNKTK</sequence>
<keyword evidence="2" id="KW-0121">Carboxypeptidase</keyword>
<reference evidence="19" key="1">
    <citation type="journal article" date="2019" name="Int. J. Syst. Evol. Microbiol.">
        <title>The Global Catalogue of Microorganisms (GCM) 10K type strain sequencing project: providing services to taxonomists for standard genome sequencing and annotation.</title>
        <authorList>
            <consortium name="The Broad Institute Genomics Platform"/>
            <consortium name="The Broad Institute Genome Sequencing Center for Infectious Disease"/>
            <person name="Wu L."/>
            <person name="Ma J."/>
        </authorList>
    </citation>
    <scope>NUCLEOTIDE SEQUENCE [LARGE SCALE GENOMIC DNA]</scope>
    <source>
        <strain evidence="19">JCM 12149</strain>
    </source>
</reference>
<dbReference type="Proteomes" id="UP001501459">
    <property type="component" value="Unassembled WGS sequence"/>
</dbReference>
<evidence type="ECO:0000256" key="4">
    <source>
        <dbReference type="ARBA" id="ARBA00022676"/>
    </source>
</evidence>
<name>A0ABP3J263_9BACI</name>
<dbReference type="Gene3D" id="3.40.710.10">
    <property type="entry name" value="DD-peptidase/beta-lactamase superfamily"/>
    <property type="match status" value="1"/>
</dbReference>
<keyword evidence="8" id="KW-0133">Cell shape</keyword>
<dbReference type="InterPro" id="IPR036950">
    <property type="entry name" value="PBP_transglycosylase"/>
</dbReference>
<protein>
    <submittedName>
        <fullName evidence="18">Transglycosylase domain-containing protein</fullName>
    </submittedName>
</protein>
<dbReference type="InterPro" id="IPR050396">
    <property type="entry name" value="Glycosyltr_51/Transpeptidase"/>
</dbReference>
<evidence type="ECO:0000256" key="8">
    <source>
        <dbReference type="ARBA" id="ARBA00022960"/>
    </source>
</evidence>
<evidence type="ECO:0000256" key="10">
    <source>
        <dbReference type="ARBA" id="ARBA00022989"/>
    </source>
</evidence>
<keyword evidence="7" id="KW-0378">Hydrolase</keyword>
<keyword evidence="13" id="KW-0961">Cell wall biogenesis/degradation</keyword>
<dbReference type="NCBIfam" id="TIGR02074">
    <property type="entry name" value="PBP_1a_fam"/>
    <property type="match status" value="1"/>
</dbReference>
<organism evidence="18 19">
    <name type="scientific">Lentibacillus halophilus</name>
    <dbReference type="NCBI Taxonomy" id="295065"/>
    <lineage>
        <taxon>Bacteria</taxon>
        <taxon>Bacillati</taxon>
        <taxon>Bacillota</taxon>
        <taxon>Bacilli</taxon>
        <taxon>Bacillales</taxon>
        <taxon>Bacillaceae</taxon>
        <taxon>Lentibacillus</taxon>
    </lineage>
</organism>
<dbReference type="RefSeq" id="WP_343752033.1">
    <property type="nucleotide sequence ID" value="NZ_BAAADM010000035.1"/>
</dbReference>
<dbReference type="Gene3D" id="1.10.3810.10">
    <property type="entry name" value="Biosynthetic peptidoglycan transglycosylase-like"/>
    <property type="match status" value="1"/>
</dbReference>
<evidence type="ECO:0000256" key="7">
    <source>
        <dbReference type="ARBA" id="ARBA00022801"/>
    </source>
</evidence>
<dbReference type="Pfam" id="PF00912">
    <property type="entry name" value="Transgly"/>
    <property type="match status" value="1"/>
</dbReference>
<evidence type="ECO:0000256" key="13">
    <source>
        <dbReference type="ARBA" id="ARBA00023316"/>
    </source>
</evidence>
<keyword evidence="4" id="KW-0328">Glycosyltransferase</keyword>
<keyword evidence="11" id="KW-0472">Membrane</keyword>
<proteinExistence type="predicted"/>